<evidence type="ECO:0000313" key="5">
    <source>
        <dbReference type="EMBL" id="THW19789.1"/>
    </source>
</evidence>
<evidence type="ECO:0000313" key="8">
    <source>
        <dbReference type="EMBL" id="TIA41010.1"/>
    </source>
</evidence>
<evidence type="ECO:0000313" key="10">
    <source>
        <dbReference type="Proteomes" id="UP000308724"/>
    </source>
</evidence>
<name>A0A4S8W3S4_AURPU</name>
<evidence type="ECO:0000313" key="7">
    <source>
        <dbReference type="EMBL" id="THZ76661.1"/>
    </source>
</evidence>
<proteinExistence type="predicted"/>
<comment type="caution">
    <text evidence="5">The sequence shown here is derived from an EMBL/GenBank/DDBJ whole genome shotgun (WGS) entry which is preliminary data.</text>
</comment>
<dbReference type="AlphaFoldDB" id="A0A4S8W3S4"/>
<dbReference type="Proteomes" id="UP000308724">
    <property type="component" value="Unassembled WGS sequence"/>
</dbReference>
<evidence type="ECO:0000256" key="3">
    <source>
        <dbReference type="ARBA" id="ARBA00023002"/>
    </source>
</evidence>
<feature type="domain" description="FAD-binding" evidence="4">
    <location>
        <begin position="67"/>
        <end position="396"/>
    </location>
</feature>
<dbReference type="Gene3D" id="3.30.9.10">
    <property type="entry name" value="D-Amino Acid Oxidase, subunit A, domain 2"/>
    <property type="match status" value="1"/>
</dbReference>
<organism evidence="5 9">
    <name type="scientific">Aureobasidium pullulans</name>
    <name type="common">Black yeast</name>
    <name type="synonym">Pullularia pullulans</name>
    <dbReference type="NCBI Taxonomy" id="5580"/>
    <lineage>
        <taxon>Eukaryota</taxon>
        <taxon>Fungi</taxon>
        <taxon>Dikarya</taxon>
        <taxon>Ascomycota</taxon>
        <taxon>Pezizomycotina</taxon>
        <taxon>Dothideomycetes</taxon>
        <taxon>Dothideomycetidae</taxon>
        <taxon>Dothideales</taxon>
        <taxon>Saccotheciaceae</taxon>
        <taxon>Aureobasidium</taxon>
    </lineage>
</organism>
<dbReference type="EMBL" id="QZBS01000037">
    <property type="protein sequence ID" value="THZ76661.1"/>
    <property type="molecule type" value="Genomic_DNA"/>
</dbReference>
<dbReference type="GO" id="GO:0071949">
    <property type="term" value="F:FAD binding"/>
    <property type="evidence" value="ECO:0007669"/>
    <property type="project" value="InterPro"/>
</dbReference>
<dbReference type="EMBL" id="QZBZ01000025">
    <property type="protein sequence ID" value="TIA41010.1"/>
    <property type="molecule type" value="Genomic_DNA"/>
</dbReference>
<dbReference type="GO" id="GO:0016491">
    <property type="term" value="F:oxidoreductase activity"/>
    <property type="evidence" value="ECO:0007669"/>
    <property type="project" value="UniProtKB-KW"/>
</dbReference>
<dbReference type="PRINTS" id="PR00420">
    <property type="entry name" value="RNGMNOXGNASE"/>
</dbReference>
<evidence type="ECO:0000313" key="12">
    <source>
        <dbReference type="Proteomes" id="UP000310421"/>
    </source>
</evidence>
<dbReference type="InterPro" id="IPR036188">
    <property type="entry name" value="FAD/NAD-bd_sf"/>
</dbReference>
<evidence type="ECO:0000259" key="4">
    <source>
        <dbReference type="Pfam" id="PF01494"/>
    </source>
</evidence>
<dbReference type="InterPro" id="IPR051704">
    <property type="entry name" value="FAD_aromatic-hydroxylase"/>
</dbReference>
<dbReference type="EMBL" id="QZAJ01000060">
    <property type="protein sequence ID" value="THW19789.1"/>
    <property type="molecule type" value="Genomic_DNA"/>
</dbReference>
<dbReference type="Proteomes" id="UP000310421">
    <property type="component" value="Unassembled WGS sequence"/>
</dbReference>
<dbReference type="Pfam" id="PF01494">
    <property type="entry name" value="FAD_binding_3"/>
    <property type="match status" value="1"/>
</dbReference>
<reference evidence="9 10" key="1">
    <citation type="submission" date="2018-10" db="EMBL/GenBank/DDBJ databases">
        <title>Fifty Aureobasidium pullulans genomes reveal a recombining polyextremotolerant generalist.</title>
        <authorList>
            <person name="Gostincar C."/>
            <person name="Turk M."/>
            <person name="Zajc J."/>
            <person name="Gunde-Cimerman N."/>
        </authorList>
    </citation>
    <scope>NUCLEOTIDE SEQUENCE [LARGE SCALE GENOMIC DNA]</scope>
    <source>
        <strain evidence="6 12">EXF-10751</strain>
        <strain evidence="5 9">EXF-11318</strain>
        <strain evidence="8 10">EXF-1645</strain>
        <strain evidence="7 11">EXF-3519</strain>
    </source>
</reference>
<dbReference type="InterPro" id="IPR002938">
    <property type="entry name" value="FAD-bd"/>
</dbReference>
<keyword evidence="1" id="KW-0285">Flavoprotein</keyword>
<evidence type="ECO:0000313" key="11">
    <source>
        <dbReference type="Proteomes" id="UP000309734"/>
    </source>
</evidence>
<dbReference type="Proteomes" id="UP000309734">
    <property type="component" value="Unassembled WGS sequence"/>
</dbReference>
<dbReference type="Proteomes" id="UP000308014">
    <property type="component" value="Unassembled WGS sequence"/>
</dbReference>
<evidence type="ECO:0000313" key="6">
    <source>
        <dbReference type="EMBL" id="THW60996.1"/>
    </source>
</evidence>
<dbReference type="PANTHER" id="PTHR46865:SF2">
    <property type="entry name" value="MONOOXYGENASE"/>
    <property type="match status" value="1"/>
</dbReference>
<dbReference type="EMBL" id="QZAN01000054">
    <property type="protein sequence ID" value="THW60996.1"/>
    <property type="molecule type" value="Genomic_DNA"/>
</dbReference>
<dbReference type="PANTHER" id="PTHR46865">
    <property type="entry name" value="OXIDOREDUCTASE-RELATED"/>
    <property type="match status" value="1"/>
</dbReference>
<dbReference type="Gene3D" id="3.50.50.60">
    <property type="entry name" value="FAD/NAD(P)-binding domain"/>
    <property type="match status" value="1"/>
</dbReference>
<evidence type="ECO:0000256" key="1">
    <source>
        <dbReference type="ARBA" id="ARBA00022630"/>
    </source>
</evidence>
<sequence>MFILRQQLLLSKQLHCSSTRAIISHTKTATSIVPYKGSGSMTNHIPNTRSYASHSNITGTQTPRMHHILIVGGGPAGSSTAFWLAKSGFKVTVAERSTVAPYGQGIDITDEAVDVVKKMGLWDEIKANTTGESGFAMVDDVGTEIGSVGTNPAEEGKMVLSPTNEIEIMRGTLTNIFADAAKKQGAEYRYGCTITNIQQGDNSVTATLSDTDEPEKFTAIIGADGVASRVRNLTFDKPATEDCFKQTDTFVAYFSMEVDPADQKTYSVLQHANKGRVIWVRPIDRTGSRVSGYLMVTTTESAELQKVARHGTVQEQKVLLENMFANIGGLREKVVQGMNDSKDFYFTRVVQVKLDAWHRGRCALVGDAGYCPSPLTGQGTTMAVLGAYYLAGELTANPNDPEAAFTNYRKKFEGFVQENGSIPLGGRAPKLVCPQSDLGVWMVRSVFSTMARPGFKKLLASLPSLPSFVPSFGGGNKKSQLPDYDWQVR</sequence>
<keyword evidence="3" id="KW-0560">Oxidoreductase</keyword>
<keyword evidence="2" id="KW-0274">FAD</keyword>
<dbReference type="SUPFAM" id="SSF51905">
    <property type="entry name" value="FAD/NAD(P)-binding domain"/>
    <property type="match status" value="1"/>
</dbReference>
<protein>
    <submittedName>
        <fullName evidence="5">Oxidoreductase</fullName>
    </submittedName>
</protein>
<gene>
    <name evidence="8" type="ORF">D6C78_02168</name>
    <name evidence="7" type="ORF">D6C85_02171</name>
    <name evidence="6" type="ORF">D6D20_05365</name>
    <name evidence="5" type="ORF">D6D24_02639</name>
</gene>
<evidence type="ECO:0000313" key="9">
    <source>
        <dbReference type="Proteomes" id="UP000308014"/>
    </source>
</evidence>
<accession>A0A4S8W3S4</accession>
<evidence type="ECO:0000256" key="2">
    <source>
        <dbReference type="ARBA" id="ARBA00022827"/>
    </source>
</evidence>